<dbReference type="AlphaFoldDB" id="A0A6D2J8K9"/>
<dbReference type="CDD" id="cd06222">
    <property type="entry name" value="RNase_H_like"/>
    <property type="match status" value="1"/>
</dbReference>
<proteinExistence type="predicted"/>
<dbReference type="InterPro" id="IPR044730">
    <property type="entry name" value="RNase_H-like_dom_plant"/>
</dbReference>
<keyword evidence="4" id="KW-1185">Reference proteome</keyword>
<evidence type="ECO:0000259" key="2">
    <source>
        <dbReference type="Pfam" id="PF13966"/>
    </source>
</evidence>
<feature type="domain" description="RNase H type-1" evidence="1">
    <location>
        <begin position="454"/>
        <end position="574"/>
    </location>
</feature>
<dbReference type="InterPro" id="IPR036397">
    <property type="entry name" value="RNaseH_sf"/>
</dbReference>
<dbReference type="SUPFAM" id="SSF53098">
    <property type="entry name" value="Ribonuclease H-like"/>
    <property type="match status" value="1"/>
</dbReference>
<evidence type="ECO:0000313" key="4">
    <source>
        <dbReference type="Proteomes" id="UP000467841"/>
    </source>
</evidence>
<gene>
    <name evidence="3" type="ORF">MERR_LOCUS23187</name>
</gene>
<dbReference type="PANTHER" id="PTHR33116">
    <property type="entry name" value="REVERSE TRANSCRIPTASE ZINC-BINDING DOMAIN-CONTAINING PROTEIN-RELATED-RELATED"/>
    <property type="match status" value="1"/>
</dbReference>
<dbReference type="Proteomes" id="UP000467841">
    <property type="component" value="Unassembled WGS sequence"/>
</dbReference>
<protein>
    <submittedName>
        <fullName evidence="3">Uncharacterized protein</fullName>
    </submittedName>
</protein>
<dbReference type="InterPro" id="IPR026960">
    <property type="entry name" value="RVT-Znf"/>
</dbReference>
<organism evidence="3 4">
    <name type="scientific">Microthlaspi erraticum</name>
    <dbReference type="NCBI Taxonomy" id="1685480"/>
    <lineage>
        <taxon>Eukaryota</taxon>
        <taxon>Viridiplantae</taxon>
        <taxon>Streptophyta</taxon>
        <taxon>Embryophyta</taxon>
        <taxon>Tracheophyta</taxon>
        <taxon>Spermatophyta</taxon>
        <taxon>Magnoliopsida</taxon>
        <taxon>eudicotyledons</taxon>
        <taxon>Gunneridae</taxon>
        <taxon>Pentapetalae</taxon>
        <taxon>rosids</taxon>
        <taxon>malvids</taxon>
        <taxon>Brassicales</taxon>
        <taxon>Brassicaceae</taxon>
        <taxon>Coluteocarpeae</taxon>
        <taxon>Microthlaspi</taxon>
    </lineage>
</organism>
<dbReference type="Pfam" id="PF13456">
    <property type="entry name" value="RVT_3"/>
    <property type="match status" value="1"/>
</dbReference>
<dbReference type="InterPro" id="IPR002156">
    <property type="entry name" value="RNaseH_domain"/>
</dbReference>
<dbReference type="InterPro" id="IPR012337">
    <property type="entry name" value="RNaseH-like_sf"/>
</dbReference>
<accession>A0A6D2J8K9</accession>
<comment type="caution">
    <text evidence="3">The sequence shown here is derived from an EMBL/GenBank/DDBJ whole genome shotgun (WGS) entry which is preliminary data.</text>
</comment>
<dbReference type="GO" id="GO:0003676">
    <property type="term" value="F:nucleic acid binding"/>
    <property type="evidence" value="ECO:0007669"/>
    <property type="project" value="InterPro"/>
</dbReference>
<reference evidence="3" key="1">
    <citation type="submission" date="2020-01" db="EMBL/GenBank/DDBJ databases">
        <authorList>
            <person name="Mishra B."/>
        </authorList>
    </citation>
    <scope>NUCLEOTIDE SEQUENCE [LARGE SCALE GENOMIC DNA]</scope>
</reference>
<name>A0A6D2J8K9_9BRAS</name>
<feature type="domain" description="Reverse transcriptase zinc-binding" evidence="2">
    <location>
        <begin position="253"/>
        <end position="345"/>
    </location>
</feature>
<sequence>MMLIEEILINDEYWMIVKSTLGIEKEGGQEKYLGLPESFGRRKKDVFTLIVDRIRQRSIKYSSRFLSSAGKLTMLKSVLSAIPTYAIAKEQGGLGFREIQSFNDSLLAKISWRIFQNPSCLLSKILIGKYCKFQDFLHVPIKTSTSHGWRGILIGRDLLVHQLGRAIGDGQTTSLWNDPWLSLSTPLRPTGPPRSSDKDLLVSDILLDHSREWNREKISEILPFHLEEIQALRPSRNGASDSFIWLPTKSREYSVKSGYHLAMELKETQNLQQPQPKVNWNADIWQIKASPKMKVFLWKIVQEALPLGENLLNRGIMENPCCVHCGDLETTEHLFFHCSFAQEVWKLAPFSISIDPLLIQSFTSTLPIAKTWICLPPTGVGSGTLFPWIVWALWKTRNQLIFEERTFTPAETMIKATVEAKEWQLAQLGINVIKKIYIPNSRTRDPPNTIDCFTDGSWTEEHRIGGLGWIFTRATGERLDQGQEAERFVSSPLMAEALAIRSALNHALEIGIACIHLKSDAQVLIRAISSQEQISEIYGILFDINALASMFTSISFSFISRSENSLADSLAKDAKSRLVALISQRDPLVFVAGNV</sequence>
<evidence type="ECO:0000259" key="1">
    <source>
        <dbReference type="Pfam" id="PF13456"/>
    </source>
</evidence>
<dbReference type="Gene3D" id="3.30.420.10">
    <property type="entry name" value="Ribonuclease H-like superfamily/Ribonuclease H"/>
    <property type="match status" value="1"/>
</dbReference>
<dbReference type="EMBL" id="CACVBM020001162">
    <property type="protein sequence ID" value="CAA7035952.1"/>
    <property type="molecule type" value="Genomic_DNA"/>
</dbReference>
<dbReference type="Pfam" id="PF13966">
    <property type="entry name" value="zf-RVT"/>
    <property type="match status" value="1"/>
</dbReference>
<evidence type="ECO:0000313" key="3">
    <source>
        <dbReference type="EMBL" id="CAA7035952.1"/>
    </source>
</evidence>
<dbReference type="OrthoDB" id="1112108at2759"/>
<dbReference type="PANTHER" id="PTHR33116:SF86">
    <property type="entry name" value="REVERSE TRANSCRIPTASE DOMAIN-CONTAINING PROTEIN"/>
    <property type="match status" value="1"/>
</dbReference>
<dbReference type="GO" id="GO:0004523">
    <property type="term" value="F:RNA-DNA hybrid ribonuclease activity"/>
    <property type="evidence" value="ECO:0007669"/>
    <property type="project" value="InterPro"/>
</dbReference>